<dbReference type="PROSITE" id="PS50234">
    <property type="entry name" value="VWFA"/>
    <property type="match status" value="1"/>
</dbReference>
<dbReference type="Pfam" id="PF02263">
    <property type="entry name" value="GBP"/>
    <property type="match status" value="1"/>
</dbReference>
<dbReference type="SUPFAM" id="SSF53300">
    <property type="entry name" value="vWA-like"/>
    <property type="match status" value="1"/>
</dbReference>
<dbReference type="InterPro" id="IPR015894">
    <property type="entry name" value="Guanylate-bd_N"/>
</dbReference>
<dbReference type="GO" id="GO:0003924">
    <property type="term" value="F:GTPase activity"/>
    <property type="evidence" value="ECO:0007669"/>
    <property type="project" value="InterPro"/>
</dbReference>
<name>A0A0D0CC21_9AGAR</name>
<dbReference type="Gene3D" id="3.40.50.410">
    <property type="entry name" value="von Willebrand factor, type A domain"/>
    <property type="match status" value="1"/>
</dbReference>
<dbReference type="PANTHER" id="PTHR22796">
    <property type="entry name" value="URG4-RELATED"/>
    <property type="match status" value="1"/>
</dbReference>
<dbReference type="GO" id="GO:0005525">
    <property type="term" value="F:GTP binding"/>
    <property type="evidence" value="ECO:0007669"/>
    <property type="project" value="InterPro"/>
</dbReference>
<keyword evidence="5" id="KW-1185">Reference proteome</keyword>
<dbReference type="EMBL" id="KN834804">
    <property type="protein sequence ID" value="KIK55622.1"/>
    <property type="molecule type" value="Genomic_DNA"/>
</dbReference>
<dbReference type="PANTHER" id="PTHR22796:SF1">
    <property type="entry name" value="VWFA DOMAIN-CONTAINING PROTEIN"/>
    <property type="match status" value="1"/>
</dbReference>
<organism evidence="4 5">
    <name type="scientific">Collybiopsis luxurians FD-317 M1</name>
    <dbReference type="NCBI Taxonomy" id="944289"/>
    <lineage>
        <taxon>Eukaryota</taxon>
        <taxon>Fungi</taxon>
        <taxon>Dikarya</taxon>
        <taxon>Basidiomycota</taxon>
        <taxon>Agaricomycotina</taxon>
        <taxon>Agaricomycetes</taxon>
        <taxon>Agaricomycetidae</taxon>
        <taxon>Agaricales</taxon>
        <taxon>Marasmiineae</taxon>
        <taxon>Omphalotaceae</taxon>
        <taxon>Collybiopsis</taxon>
        <taxon>Collybiopsis luxurians</taxon>
    </lineage>
</organism>
<dbReference type="HOGENOM" id="CLU_000401_0_0_1"/>
<reference evidence="4 5" key="1">
    <citation type="submission" date="2014-04" db="EMBL/GenBank/DDBJ databases">
        <title>Evolutionary Origins and Diversification of the Mycorrhizal Mutualists.</title>
        <authorList>
            <consortium name="DOE Joint Genome Institute"/>
            <consortium name="Mycorrhizal Genomics Consortium"/>
            <person name="Kohler A."/>
            <person name="Kuo A."/>
            <person name="Nagy L.G."/>
            <person name="Floudas D."/>
            <person name="Copeland A."/>
            <person name="Barry K.W."/>
            <person name="Cichocki N."/>
            <person name="Veneault-Fourrey C."/>
            <person name="LaButti K."/>
            <person name="Lindquist E.A."/>
            <person name="Lipzen A."/>
            <person name="Lundell T."/>
            <person name="Morin E."/>
            <person name="Murat C."/>
            <person name="Riley R."/>
            <person name="Ohm R."/>
            <person name="Sun H."/>
            <person name="Tunlid A."/>
            <person name="Henrissat B."/>
            <person name="Grigoriev I.V."/>
            <person name="Hibbett D.S."/>
            <person name="Martin F."/>
        </authorList>
    </citation>
    <scope>NUCLEOTIDE SEQUENCE [LARGE SCALE GENOMIC DNA]</scope>
    <source>
        <strain evidence="4 5">FD-317 M1</strain>
    </source>
</reference>
<evidence type="ECO:0000256" key="2">
    <source>
        <dbReference type="SAM" id="MobiDB-lite"/>
    </source>
</evidence>
<dbReference type="InterPro" id="IPR002035">
    <property type="entry name" value="VWF_A"/>
</dbReference>
<feature type="region of interest" description="Disordered" evidence="2">
    <location>
        <begin position="41"/>
        <end position="74"/>
    </location>
</feature>
<dbReference type="SMART" id="SM00327">
    <property type="entry name" value="VWA"/>
    <property type="match status" value="1"/>
</dbReference>
<dbReference type="CDD" id="cd00198">
    <property type="entry name" value="vWFA"/>
    <property type="match status" value="1"/>
</dbReference>
<evidence type="ECO:0000259" key="3">
    <source>
        <dbReference type="PROSITE" id="PS50234"/>
    </source>
</evidence>
<dbReference type="InterPro" id="IPR027417">
    <property type="entry name" value="P-loop_NTPase"/>
</dbReference>
<feature type="domain" description="VWFA" evidence="3">
    <location>
        <begin position="1981"/>
        <end position="2196"/>
    </location>
</feature>
<evidence type="ECO:0000256" key="1">
    <source>
        <dbReference type="SAM" id="Coils"/>
    </source>
</evidence>
<proteinExistence type="predicted"/>
<protein>
    <recommendedName>
        <fullName evidence="3">VWFA domain-containing protein</fullName>
    </recommendedName>
</protein>
<dbReference type="OrthoDB" id="2343366at2759"/>
<sequence length="2212" mass="246191">MSSFKPPSVFPASAVKIVHSSRSNTEFQDVIRVVNGTKIDNRRRNDQGMPIENDLSNEGNATRVTTPRPSKKLRPTAKFDQDLSRNIKGMYRILDLINEQGSGGLVDKIIIAQDSLERFINDVVPGAYTSVTKVNFKALDKVGVKPFGVYGSKAQLVELLFSIHAIDAELSQLLLGSTDDSTGPKLRSGLYFVRIAPSPDGVERVLVLYWPEDTTWNDSAISSIRKNRITFMRYLSKIADQTMCLVSEEHAKAIVWSESPTDQSEDMIEELDDENDRLFTFEVAKTNEQEESVNVRPGIKITTSVLETAPLSSECPLSAEELAPKIIPGETSQGILTTRFVPLSIDKEYIRSEMINKFTLKNILLGCDTLSLGDKITDAGVSILAQNGMGERFPNELREWRDRNSTIVADVRSQKASEISDLQARLEDMKKDLSVSIREALLERVSNMFPMLDLSNLLKEYAPADAELDSTPDEKRFANLAHLYPSIRTRFEELMGSEALSKLGGGFKAHKVRLITVQVLLGVKNLSDDIRKESIETILADGNLKPVHSTVKTILNKVPIIGTFFSKEGDSLADLVAKKVNEKKEVDDFTFLASLDDLAQKEPSLEGAISGAMKAAESQLTHLIQKNFELLVKDAATTQQRTLDDKISQRLSADERKHLQESTRDLIKAIQVKADPDSPDLLLVESVEPVSDRLYNQTFRYGGHRQRRRDPVLEYKIQPITLTANDVQNLQLQKNFIPTPKVETRGANVFQLPLHYTIQHIQLLKNEKCLLIINTGQEFRVFCERPAHLENAIGRPTGKNLHHTKLGKEVVVAFDETTRALAIIACEKLQLHTYSYDENFSNLRAHESVNLVPWFPSATSVRLACFISGLDELLLVDSLGQLRIFSQVAEQFRPATIELNRPPLKAMSSPDGSCLFLVFEEESGFSVQTYHWSTFGSSEGTVLDTGILPDLPIITSFDTRISTHLLWIDMTASTCCSLALDITKRVTEFSFQEQGSRNFGNSHEQSTVHNALIDCHADVWTRFPVIPAISRQTLVTKDRRLSSRLIFVTDLNQHKFEPYFTKMIHSFEQRTRKPTGDVLKKLQIESVSFDDILGELVEENDWDISEFCVGEWLVDVLCLIPIHLAVTRDNRFLPLKDGVSSSDLEKTLLGANVSQIVDALSFGWYESIFQSYQATKPVRVVSSMGEQSVGKSFALNHLADTSFAGSAMRTTEGVWMSVTPTESALIVALDFEGVHSIERSLQEDTLLVLFNTAISNLILFRNNFALSRDIAGMFQSFQSSSAVLDPKANPTLFQSTLVIIIKDVVESDKNEIVKEFSLKFQKIVQDEQDANFISKLHAGRLNIIPWPVIESKQFYTLFPVLKSRLDKQMITHPTAGEFLQTLKTMMAKLKANDWGALSQTLAAHRASQLTEALPHALMYGYSDTDQEPLKNMDTNMIIEAPDTPAVFYISGAPFTSELALQNLMVSWDGFTERSAASSDRSWVEDLSEYLVDLANQRIERVRQWIDSNLARFKTDHANIDALRRLMDSAVIDLKSQVEICKSKCESCNLVCIRGRRHSQKDAHDCATNHKCAHLCEFDDGHDEEDEEVPCGFAAGHTGKHICTVDTHLCGERCDLHGKKGCLEECIKVVGHADEGHFCASRTHGCGEPCDLAHVKLEDGSMYSCSNTCNQPSDIPHSKHACDNRECPLQCRLCSRLCSEAHLHGLDANAVHLCGETHPCKAVCAAQGICQIETQPSSVEATFTGRHDTFQYTKVFAKRLPCVVPIPPGRLEHFGTHSHSSAKDPFHYCESKCGDCGYYCTLPRGHTQQLHETRHGSMSKTRWTLDDANEAVELGGRKFGAGDDGAPMLCNLFCSDMGRHVHVDYCRALPSHPCPPSEGIQHVTHTLHPEPNRPKDWVTHNLHWRRMDPYSREDQANFAKCDAMCSGPEHAATATSAAQPSYCILPMFHPPAAFNDAGMGHISNDGHHFSCKNPTVLQQAFHVIFVIDRSGSMGSADRCPLANTPTTAIISRSSNNRLGAVYSALHGFWTSRNAALAASGTQAARRDAYSVVLFDHNVSTCIANDFTHNPDQLLNLVLPYQAGGGTDYTSALNAARTVMTQHWSTERNPVIIFLSDGECSVTDATVQSLCREAVTRGKPLSFHAVAFGPRNTTLRRMAQIALEIQNRAPRDPLMPAAAYIESSYAEALDTVRLAETFLGLADSLKKTRGALLR</sequence>
<evidence type="ECO:0000313" key="5">
    <source>
        <dbReference type="Proteomes" id="UP000053593"/>
    </source>
</evidence>
<gene>
    <name evidence="4" type="ORF">GYMLUDRAFT_76385</name>
</gene>
<dbReference type="Pfam" id="PF13519">
    <property type="entry name" value="VWA_2"/>
    <property type="match status" value="1"/>
</dbReference>
<dbReference type="Proteomes" id="UP000053593">
    <property type="component" value="Unassembled WGS sequence"/>
</dbReference>
<feature type="coiled-coil region" evidence="1">
    <location>
        <begin position="412"/>
        <end position="439"/>
    </location>
</feature>
<feature type="compositionally biased region" description="Polar residues" evidence="2">
    <location>
        <begin position="54"/>
        <end position="68"/>
    </location>
</feature>
<dbReference type="SUPFAM" id="SSF52540">
    <property type="entry name" value="P-loop containing nucleoside triphosphate hydrolases"/>
    <property type="match status" value="1"/>
</dbReference>
<dbReference type="Gene3D" id="3.40.50.300">
    <property type="entry name" value="P-loop containing nucleotide triphosphate hydrolases"/>
    <property type="match status" value="1"/>
</dbReference>
<dbReference type="InterPro" id="IPR036465">
    <property type="entry name" value="vWFA_dom_sf"/>
</dbReference>
<keyword evidence="1" id="KW-0175">Coiled coil</keyword>
<evidence type="ECO:0000313" key="4">
    <source>
        <dbReference type="EMBL" id="KIK55622.1"/>
    </source>
</evidence>
<accession>A0A0D0CC21</accession>